<gene>
    <name evidence="1" type="ORF">NEZAVI_LOCUS7684</name>
</gene>
<sequence length="58" mass="6997">MTIIRPIWIYEIELWCSTKPWNPYRIQSLQSKILRKILNAPWPNPYTYPSEPSEPSCF</sequence>
<proteinExistence type="predicted"/>
<dbReference type="OrthoDB" id="6616808at2759"/>
<dbReference type="Proteomes" id="UP001152798">
    <property type="component" value="Chromosome 4"/>
</dbReference>
<reference evidence="1" key="1">
    <citation type="submission" date="2022-01" db="EMBL/GenBank/DDBJ databases">
        <authorList>
            <person name="King R."/>
        </authorList>
    </citation>
    <scope>NUCLEOTIDE SEQUENCE</scope>
</reference>
<evidence type="ECO:0000313" key="2">
    <source>
        <dbReference type="Proteomes" id="UP001152798"/>
    </source>
</evidence>
<protein>
    <submittedName>
        <fullName evidence="1">Uncharacterized protein</fullName>
    </submittedName>
</protein>
<accession>A0A9P0H9V7</accession>
<organism evidence="1 2">
    <name type="scientific">Nezara viridula</name>
    <name type="common">Southern green stink bug</name>
    <name type="synonym">Cimex viridulus</name>
    <dbReference type="NCBI Taxonomy" id="85310"/>
    <lineage>
        <taxon>Eukaryota</taxon>
        <taxon>Metazoa</taxon>
        <taxon>Ecdysozoa</taxon>
        <taxon>Arthropoda</taxon>
        <taxon>Hexapoda</taxon>
        <taxon>Insecta</taxon>
        <taxon>Pterygota</taxon>
        <taxon>Neoptera</taxon>
        <taxon>Paraneoptera</taxon>
        <taxon>Hemiptera</taxon>
        <taxon>Heteroptera</taxon>
        <taxon>Panheteroptera</taxon>
        <taxon>Pentatomomorpha</taxon>
        <taxon>Pentatomoidea</taxon>
        <taxon>Pentatomidae</taxon>
        <taxon>Pentatominae</taxon>
        <taxon>Nezara</taxon>
    </lineage>
</organism>
<dbReference type="EMBL" id="OV725080">
    <property type="protein sequence ID" value="CAH1397941.1"/>
    <property type="molecule type" value="Genomic_DNA"/>
</dbReference>
<evidence type="ECO:0000313" key="1">
    <source>
        <dbReference type="EMBL" id="CAH1397941.1"/>
    </source>
</evidence>
<name>A0A9P0H9V7_NEZVI</name>
<dbReference type="AlphaFoldDB" id="A0A9P0H9V7"/>
<keyword evidence="2" id="KW-1185">Reference proteome</keyword>